<dbReference type="Gene3D" id="3.40.50.720">
    <property type="entry name" value="NAD(P)-binding Rossmann-like Domain"/>
    <property type="match status" value="1"/>
</dbReference>
<evidence type="ECO:0000259" key="2">
    <source>
        <dbReference type="Pfam" id="PF14667"/>
    </source>
</evidence>
<gene>
    <name evidence="3" type="ORF">ACFP90_16115</name>
</gene>
<protein>
    <submittedName>
        <fullName evidence="3">NAD-dependent epimerase/dehydratase family protein</fullName>
    </submittedName>
</protein>
<comment type="caution">
    <text evidence="3">The sequence shown here is derived from an EMBL/GenBank/DDBJ whole genome shotgun (WGS) entry which is preliminary data.</text>
</comment>
<dbReference type="RefSeq" id="WP_224609001.1">
    <property type="nucleotide sequence ID" value="NZ_JAIQXV010000010.1"/>
</dbReference>
<evidence type="ECO:0000313" key="4">
    <source>
        <dbReference type="Proteomes" id="UP001596317"/>
    </source>
</evidence>
<feature type="domain" description="Capsular polysaccharide assembling protein CapF C-terminal" evidence="2">
    <location>
        <begin position="254"/>
        <end position="363"/>
    </location>
</feature>
<organism evidence="3 4">
    <name type="scientific">Deinococcus multiflagellatus</name>
    <dbReference type="NCBI Taxonomy" id="1656887"/>
    <lineage>
        <taxon>Bacteria</taxon>
        <taxon>Thermotogati</taxon>
        <taxon>Deinococcota</taxon>
        <taxon>Deinococci</taxon>
        <taxon>Deinococcales</taxon>
        <taxon>Deinococcaceae</taxon>
        <taxon>Deinococcus</taxon>
    </lineage>
</organism>
<dbReference type="InterPro" id="IPR011051">
    <property type="entry name" value="RmlC_Cupin_sf"/>
</dbReference>
<dbReference type="InterPro" id="IPR029303">
    <property type="entry name" value="CapF_C"/>
</dbReference>
<name>A0ABW1ZMP3_9DEIO</name>
<dbReference type="InterPro" id="IPR014710">
    <property type="entry name" value="RmlC-like_jellyroll"/>
</dbReference>
<dbReference type="Pfam" id="PF14667">
    <property type="entry name" value="Polysacc_synt_C"/>
    <property type="match status" value="1"/>
</dbReference>
<keyword evidence="4" id="KW-1185">Reference proteome</keyword>
<sequence>MMRLGITGADGLLGRHLRARVYGDPTIQAVLATRETFANPERLAAFAANVDAIVHLAGMNRGDDEDIEGVNIALGQQLTSALDAAGQRIPLAYSSSTHIARDTAYGRSKRAVGEHLRAWGERVGAPVSELVLPGVFGEGGKPFYNSVVSTFCFQLAHGQVPQVTADAEIEQVHAQAAAQQLLAAVQASQGVRFERVHGTTLQVSELLRQLQELDSMYRQGLLPSLAHPFARDLFNTYRSYLFPHFYPRQVQVFQDNRGALFETFKVGSGGQSFYSTTHPGITRGNHYHLHRMERFFVVEGEAVIALRPLLGSEVTEFRVSGQTPAYVDIPTLWVHSITNVGAQPLRTVFWSDQIFDPANVDQFPADVVGGRPGMQEVLA</sequence>
<proteinExistence type="predicted"/>
<dbReference type="EMBL" id="JBHSWB010000001">
    <property type="protein sequence ID" value="MFC6661685.1"/>
    <property type="molecule type" value="Genomic_DNA"/>
</dbReference>
<accession>A0ABW1ZMP3</accession>
<feature type="domain" description="NAD-dependent epimerase/dehydratase" evidence="1">
    <location>
        <begin position="6"/>
        <end position="187"/>
    </location>
</feature>
<dbReference type="Proteomes" id="UP001596317">
    <property type="component" value="Unassembled WGS sequence"/>
</dbReference>
<evidence type="ECO:0000313" key="3">
    <source>
        <dbReference type="EMBL" id="MFC6661685.1"/>
    </source>
</evidence>
<dbReference type="Pfam" id="PF01370">
    <property type="entry name" value="Epimerase"/>
    <property type="match status" value="1"/>
</dbReference>
<dbReference type="SUPFAM" id="SSF51735">
    <property type="entry name" value="NAD(P)-binding Rossmann-fold domains"/>
    <property type="match status" value="1"/>
</dbReference>
<evidence type="ECO:0000259" key="1">
    <source>
        <dbReference type="Pfam" id="PF01370"/>
    </source>
</evidence>
<dbReference type="SUPFAM" id="SSF51182">
    <property type="entry name" value="RmlC-like cupins"/>
    <property type="match status" value="1"/>
</dbReference>
<reference evidence="4" key="1">
    <citation type="journal article" date="2019" name="Int. J. Syst. Evol. Microbiol.">
        <title>The Global Catalogue of Microorganisms (GCM) 10K type strain sequencing project: providing services to taxonomists for standard genome sequencing and annotation.</title>
        <authorList>
            <consortium name="The Broad Institute Genomics Platform"/>
            <consortium name="The Broad Institute Genome Sequencing Center for Infectious Disease"/>
            <person name="Wu L."/>
            <person name="Ma J."/>
        </authorList>
    </citation>
    <scope>NUCLEOTIDE SEQUENCE [LARGE SCALE GENOMIC DNA]</scope>
    <source>
        <strain evidence="4">CCUG 63830</strain>
    </source>
</reference>
<dbReference type="Gene3D" id="2.60.120.10">
    <property type="entry name" value="Jelly Rolls"/>
    <property type="match status" value="1"/>
</dbReference>
<dbReference type="InterPro" id="IPR001509">
    <property type="entry name" value="Epimerase_deHydtase"/>
</dbReference>
<dbReference type="InterPro" id="IPR036291">
    <property type="entry name" value="NAD(P)-bd_dom_sf"/>
</dbReference>